<dbReference type="GO" id="GO:1905039">
    <property type="term" value="P:carboxylic acid transmembrane transport"/>
    <property type="evidence" value="ECO:0007669"/>
    <property type="project" value="UniProtKB-ARBA"/>
</dbReference>
<dbReference type="STRING" id="1123071.SAMN02745181_2577"/>
<dbReference type="PANTHER" id="PTHR10283:SF82">
    <property type="entry name" value="SOLUTE CARRIER FAMILY 13 MEMBER 2"/>
    <property type="match status" value="1"/>
</dbReference>
<dbReference type="GO" id="GO:0005886">
    <property type="term" value="C:plasma membrane"/>
    <property type="evidence" value="ECO:0007669"/>
    <property type="project" value="TreeGrafter"/>
</dbReference>
<dbReference type="AlphaFoldDB" id="A0A1M6M2N2"/>
<evidence type="ECO:0000256" key="4">
    <source>
        <dbReference type="ARBA" id="ARBA00023136"/>
    </source>
</evidence>
<feature type="transmembrane region" description="Helical" evidence="5">
    <location>
        <begin position="259"/>
        <end position="279"/>
    </location>
</feature>
<keyword evidence="3 5" id="KW-1133">Transmembrane helix</keyword>
<protein>
    <submittedName>
        <fullName evidence="6">Solute carrier family 13 (Sodium-dependent dicarboxylate transporter), member 2/3/5</fullName>
    </submittedName>
</protein>
<feature type="transmembrane region" description="Helical" evidence="5">
    <location>
        <begin position="329"/>
        <end position="348"/>
    </location>
</feature>
<feature type="transmembrane region" description="Helical" evidence="5">
    <location>
        <begin position="88"/>
        <end position="117"/>
    </location>
</feature>
<evidence type="ECO:0000313" key="6">
    <source>
        <dbReference type="EMBL" id="SHJ77593.1"/>
    </source>
</evidence>
<dbReference type="EMBL" id="FQYR01000004">
    <property type="protein sequence ID" value="SHJ77593.1"/>
    <property type="molecule type" value="Genomic_DNA"/>
</dbReference>
<dbReference type="Pfam" id="PF00939">
    <property type="entry name" value="Na_sulph_symp"/>
    <property type="match status" value="1"/>
</dbReference>
<feature type="transmembrane region" description="Helical" evidence="5">
    <location>
        <begin position="300"/>
        <end position="317"/>
    </location>
</feature>
<dbReference type="CDD" id="cd01115">
    <property type="entry name" value="SLC13_permease"/>
    <property type="match status" value="1"/>
</dbReference>
<dbReference type="Proteomes" id="UP000184510">
    <property type="component" value="Unassembled WGS sequence"/>
</dbReference>
<keyword evidence="7" id="KW-1185">Reference proteome</keyword>
<comment type="subcellular location">
    <subcellularLocation>
        <location evidence="1">Membrane</location>
        <topology evidence="1">Multi-pass membrane protein</topology>
    </subcellularLocation>
</comment>
<dbReference type="NCBIfam" id="TIGR00785">
    <property type="entry name" value="dass"/>
    <property type="match status" value="1"/>
</dbReference>
<dbReference type="PANTHER" id="PTHR10283">
    <property type="entry name" value="SOLUTE CARRIER FAMILY 13 MEMBER"/>
    <property type="match status" value="1"/>
</dbReference>
<dbReference type="InParanoid" id="A0A1M6M2N2"/>
<accession>A0A1M6M2N2</accession>
<feature type="transmembrane region" description="Helical" evidence="5">
    <location>
        <begin position="48"/>
        <end position="67"/>
    </location>
</feature>
<dbReference type="FunCoup" id="A0A1M6M2N2">
    <property type="interactions" value="183"/>
</dbReference>
<sequence length="501" mass="54260">MKKSSHHHSDQEPKYITEAKDSWLRSQYPAEDVDRTDMFKPFWRRKRTWLVLLAVMLSALCYFFLPLDKEALSEDGLEPEMVRRGLSVFVLIAALWLTEAMSLAATALLVPVVAALFGLSPMENTLKSFAHPLIFLFLGGFALASAMAYQGIDRWIAGKLIRLGGGGFVPVALLMFSGTALLSMWMSNTATAAMMVPLVIGVLRQLPKEAIKHKGNAYFMLLGVAYSASIGGMGSLVGSPPNGIAASALGVSFLGWLKVGLPAVLLLLPLMWLVLFSLCKPTRGVRVEFPEEKFRFNKQRVTMLVLFAFTALGWVFSRQLGTLVGVAKGMDTMVALLAIFLLLFLRVVRWRDIEKGSDWGVLLLFGGGIALSGVLGSSGASAFLAGQLESLVRQWPALALALAVTLFVIFLTELSSNTASAALLVPIFMTVATDIGLEASALVVPLALAASCAFMLPVATPPNAIIFATKKVPQREMMKVGLVLNIVFALALAVYAKLWLM</sequence>
<proteinExistence type="predicted"/>
<dbReference type="RefSeq" id="WP_200797120.1">
    <property type="nucleotide sequence ID" value="NZ_FQYR01000004.1"/>
</dbReference>
<feature type="transmembrane region" description="Helical" evidence="5">
    <location>
        <begin position="360"/>
        <end position="383"/>
    </location>
</feature>
<dbReference type="InterPro" id="IPR001898">
    <property type="entry name" value="SLC13A/DASS"/>
</dbReference>
<evidence type="ECO:0000313" key="7">
    <source>
        <dbReference type="Proteomes" id="UP000184510"/>
    </source>
</evidence>
<feature type="transmembrane region" description="Helical" evidence="5">
    <location>
        <begin position="218"/>
        <end position="239"/>
    </location>
</feature>
<feature type="transmembrane region" description="Helical" evidence="5">
    <location>
        <begin position="443"/>
        <end position="468"/>
    </location>
</feature>
<evidence type="ECO:0000256" key="3">
    <source>
        <dbReference type="ARBA" id="ARBA00022989"/>
    </source>
</evidence>
<evidence type="ECO:0000256" key="5">
    <source>
        <dbReference type="SAM" id="Phobius"/>
    </source>
</evidence>
<organism evidence="6 7">
    <name type="scientific">Rubritalea squalenifaciens DSM 18772</name>
    <dbReference type="NCBI Taxonomy" id="1123071"/>
    <lineage>
        <taxon>Bacteria</taxon>
        <taxon>Pseudomonadati</taxon>
        <taxon>Verrucomicrobiota</taxon>
        <taxon>Verrucomicrobiia</taxon>
        <taxon>Verrucomicrobiales</taxon>
        <taxon>Rubritaleaceae</taxon>
        <taxon>Rubritalea</taxon>
    </lineage>
</organism>
<reference evidence="6 7" key="1">
    <citation type="submission" date="2016-11" db="EMBL/GenBank/DDBJ databases">
        <authorList>
            <person name="Jaros S."/>
            <person name="Januszkiewicz K."/>
            <person name="Wedrychowicz H."/>
        </authorList>
    </citation>
    <scope>NUCLEOTIDE SEQUENCE [LARGE SCALE GENOMIC DNA]</scope>
    <source>
        <strain evidence="6 7">DSM 18772</strain>
    </source>
</reference>
<feature type="transmembrane region" description="Helical" evidence="5">
    <location>
        <begin position="480"/>
        <end position="500"/>
    </location>
</feature>
<gene>
    <name evidence="6" type="ORF">SAMN02745181_2577</name>
</gene>
<keyword evidence="4 5" id="KW-0472">Membrane</keyword>
<dbReference type="GO" id="GO:0008514">
    <property type="term" value="F:organic anion transmembrane transporter activity"/>
    <property type="evidence" value="ECO:0007669"/>
    <property type="project" value="UniProtKB-ARBA"/>
</dbReference>
<feature type="transmembrane region" description="Helical" evidence="5">
    <location>
        <begin position="129"/>
        <end position="149"/>
    </location>
</feature>
<feature type="transmembrane region" description="Helical" evidence="5">
    <location>
        <begin position="419"/>
        <end position="437"/>
    </location>
</feature>
<feature type="transmembrane region" description="Helical" evidence="5">
    <location>
        <begin position="161"/>
        <end position="183"/>
    </location>
</feature>
<name>A0A1M6M2N2_9BACT</name>
<evidence type="ECO:0000256" key="2">
    <source>
        <dbReference type="ARBA" id="ARBA00022692"/>
    </source>
</evidence>
<feature type="transmembrane region" description="Helical" evidence="5">
    <location>
        <begin position="395"/>
        <end position="412"/>
    </location>
</feature>
<evidence type="ECO:0000256" key="1">
    <source>
        <dbReference type="ARBA" id="ARBA00004141"/>
    </source>
</evidence>
<keyword evidence="2 5" id="KW-0812">Transmembrane</keyword>